<proteinExistence type="inferred from homology"/>
<evidence type="ECO:0000256" key="1">
    <source>
        <dbReference type="ARBA" id="ARBA00001936"/>
    </source>
</evidence>
<organism evidence="6 7">
    <name type="scientific">Lacticaseibacillus pantheris DSM 15945 = JCM 12539 = NBRC 106106</name>
    <dbReference type="NCBI Taxonomy" id="1423783"/>
    <lineage>
        <taxon>Bacteria</taxon>
        <taxon>Bacillati</taxon>
        <taxon>Bacillota</taxon>
        <taxon>Bacilli</taxon>
        <taxon>Lactobacillales</taxon>
        <taxon>Lactobacillaceae</taxon>
        <taxon>Lacticaseibacillus</taxon>
    </lineage>
</organism>
<dbReference type="InterPro" id="IPR029149">
    <property type="entry name" value="Creatin/AminoP/Spt16_N"/>
</dbReference>
<feature type="domain" description="Peptidase M24" evidence="4">
    <location>
        <begin position="147"/>
        <end position="349"/>
    </location>
</feature>
<protein>
    <submittedName>
        <fullName evidence="6">Xaa-Pro dipeptidase</fullName>
    </submittedName>
</protein>
<evidence type="ECO:0000256" key="3">
    <source>
        <dbReference type="ARBA" id="ARBA00023211"/>
    </source>
</evidence>
<dbReference type="PANTHER" id="PTHR46112">
    <property type="entry name" value="AMINOPEPTIDASE"/>
    <property type="match status" value="1"/>
</dbReference>
<name>A0A0R1TUH8_9LACO</name>
<dbReference type="STRING" id="1423783.FC50_GL001900"/>
<keyword evidence="7" id="KW-1185">Reference proteome</keyword>
<dbReference type="Proteomes" id="UP000051922">
    <property type="component" value="Unassembled WGS sequence"/>
</dbReference>
<dbReference type="Gene3D" id="3.90.230.10">
    <property type="entry name" value="Creatinase/methionine aminopeptidase superfamily"/>
    <property type="match status" value="1"/>
</dbReference>
<keyword evidence="3" id="KW-0464">Manganese</keyword>
<evidence type="ECO:0000256" key="2">
    <source>
        <dbReference type="ARBA" id="ARBA00008766"/>
    </source>
</evidence>
<evidence type="ECO:0000313" key="7">
    <source>
        <dbReference type="Proteomes" id="UP000051922"/>
    </source>
</evidence>
<dbReference type="Gene3D" id="3.40.350.10">
    <property type="entry name" value="Creatinase/prolidase N-terminal domain"/>
    <property type="match status" value="1"/>
</dbReference>
<dbReference type="SUPFAM" id="SSF55920">
    <property type="entry name" value="Creatinase/aminopeptidase"/>
    <property type="match status" value="1"/>
</dbReference>
<accession>A0A0R1TUH8</accession>
<sequence length="367" mass="40355">MNEHLQQLTQWLQDQQLDVAYISNPTNISYFSGFFQDPEERVTALFAFPDRDPFLFTPALSIEEVKRSGWSYDVHGYLDHEDPFALIGDAIRAHAGEPAKWAIEKDDLPVYRYDAIRQQFPDATFPADASRFIEQKKLIKSDSEIALMDAAGREADAAFAAGFAALHSGVTEQAVVAEINYAMMKRGVMEMSFDTIVQAGANAANPHGGPELNQVQPGQMVLFDLGTVHQGYDSDATRTVAFGKVGDREREIHAVCLEANLAAMEAAKPGVTAASLDKIARDIITKAGYGEYFNHRLGHGIGTSTHEFPSIMEGNDMELQPGMCFSIEPGIYVPGFAGVRIEDCIHITADGNEPFTHTPKTLRVIEP</sequence>
<dbReference type="InterPro" id="IPR050659">
    <property type="entry name" value="Peptidase_M24B"/>
</dbReference>
<dbReference type="InterPro" id="IPR036005">
    <property type="entry name" value="Creatinase/aminopeptidase-like"/>
</dbReference>
<dbReference type="CDD" id="cd01092">
    <property type="entry name" value="APP-like"/>
    <property type="match status" value="1"/>
</dbReference>
<dbReference type="Pfam" id="PF01321">
    <property type="entry name" value="Creatinase_N"/>
    <property type="match status" value="1"/>
</dbReference>
<comment type="similarity">
    <text evidence="2">Belongs to the peptidase M24B family.</text>
</comment>
<evidence type="ECO:0000259" key="4">
    <source>
        <dbReference type="Pfam" id="PF00557"/>
    </source>
</evidence>
<dbReference type="PANTHER" id="PTHR46112:SF10">
    <property type="entry name" value="DIPEPTIDASE YKVY-RELATED"/>
    <property type="match status" value="1"/>
</dbReference>
<evidence type="ECO:0000259" key="5">
    <source>
        <dbReference type="Pfam" id="PF01321"/>
    </source>
</evidence>
<dbReference type="RefSeq" id="WP_056957055.1">
    <property type="nucleotide sequence ID" value="NZ_AZFJ01000056.1"/>
</dbReference>
<reference evidence="6 7" key="1">
    <citation type="journal article" date="2015" name="Genome Announc.">
        <title>Expanding the biotechnology potential of lactobacilli through comparative genomics of 213 strains and associated genera.</title>
        <authorList>
            <person name="Sun Z."/>
            <person name="Harris H.M."/>
            <person name="McCann A."/>
            <person name="Guo C."/>
            <person name="Argimon S."/>
            <person name="Zhang W."/>
            <person name="Yang X."/>
            <person name="Jeffery I.B."/>
            <person name="Cooney J.C."/>
            <person name="Kagawa T.F."/>
            <person name="Liu W."/>
            <person name="Song Y."/>
            <person name="Salvetti E."/>
            <person name="Wrobel A."/>
            <person name="Rasinkangas P."/>
            <person name="Parkhill J."/>
            <person name="Rea M.C."/>
            <person name="O'Sullivan O."/>
            <person name="Ritari J."/>
            <person name="Douillard F.P."/>
            <person name="Paul Ross R."/>
            <person name="Yang R."/>
            <person name="Briner A.E."/>
            <person name="Felis G.E."/>
            <person name="de Vos W.M."/>
            <person name="Barrangou R."/>
            <person name="Klaenhammer T.R."/>
            <person name="Caufield P.W."/>
            <person name="Cui Y."/>
            <person name="Zhang H."/>
            <person name="O'Toole P.W."/>
        </authorList>
    </citation>
    <scope>NUCLEOTIDE SEQUENCE [LARGE SCALE GENOMIC DNA]</scope>
    <source>
        <strain evidence="6 7">DSM 15945</strain>
    </source>
</reference>
<comment type="caution">
    <text evidence="6">The sequence shown here is derived from an EMBL/GenBank/DDBJ whole genome shotgun (WGS) entry which is preliminary data.</text>
</comment>
<dbReference type="SUPFAM" id="SSF53092">
    <property type="entry name" value="Creatinase/prolidase N-terminal domain"/>
    <property type="match status" value="1"/>
</dbReference>
<dbReference type="InterPro" id="IPR000994">
    <property type="entry name" value="Pept_M24"/>
</dbReference>
<dbReference type="Pfam" id="PF00557">
    <property type="entry name" value="Peptidase_M24"/>
    <property type="match status" value="1"/>
</dbReference>
<comment type="cofactor">
    <cofactor evidence="1">
        <name>Mn(2+)</name>
        <dbReference type="ChEBI" id="CHEBI:29035"/>
    </cofactor>
</comment>
<evidence type="ECO:0000313" key="6">
    <source>
        <dbReference type="EMBL" id="KRL84945.1"/>
    </source>
</evidence>
<dbReference type="AlphaFoldDB" id="A0A0R1TUH8"/>
<dbReference type="PATRIC" id="fig|1423783.4.peg.1942"/>
<gene>
    <name evidence="6" type="ORF">FC50_GL001900</name>
</gene>
<dbReference type="OrthoDB" id="9806388at2"/>
<dbReference type="EMBL" id="AZFJ01000056">
    <property type="protein sequence ID" value="KRL84945.1"/>
    <property type="molecule type" value="Genomic_DNA"/>
</dbReference>
<feature type="domain" description="Creatinase N-terminal" evidence="5">
    <location>
        <begin position="5"/>
        <end position="133"/>
    </location>
</feature>
<dbReference type="InterPro" id="IPR000587">
    <property type="entry name" value="Creatinase_N"/>
</dbReference>